<dbReference type="EMBL" id="JQGC01000026">
    <property type="protein sequence ID" value="KFL29438.1"/>
    <property type="molecule type" value="Genomic_DNA"/>
</dbReference>
<accession>A0A087LXT5</accession>
<dbReference type="RefSeq" id="WP_035086457.1">
    <property type="nucleotide sequence ID" value="NZ_JQGC01000026.1"/>
</dbReference>
<feature type="domain" description="DUF6894" evidence="1">
    <location>
        <begin position="3"/>
        <end position="71"/>
    </location>
</feature>
<organism evidence="2 3">
    <name type="scientific">Devosia riboflavina</name>
    <dbReference type="NCBI Taxonomy" id="46914"/>
    <lineage>
        <taxon>Bacteria</taxon>
        <taxon>Pseudomonadati</taxon>
        <taxon>Pseudomonadota</taxon>
        <taxon>Alphaproteobacteria</taxon>
        <taxon>Hyphomicrobiales</taxon>
        <taxon>Devosiaceae</taxon>
        <taxon>Devosia</taxon>
    </lineage>
</organism>
<proteinExistence type="predicted"/>
<dbReference type="AlphaFoldDB" id="A0A087LXT5"/>
<comment type="caution">
    <text evidence="2">The sequence shown here is derived from an EMBL/GenBank/DDBJ whole genome shotgun (WGS) entry which is preliminary data.</text>
</comment>
<dbReference type="Pfam" id="PF21834">
    <property type="entry name" value="DUF6894"/>
    <property type="match status" value="1"/>
</dbReference>
<protein>
    <recommendedName>
        <fullName evidence="1">DUF6894 domain-containing protein</fullName>
    </recommendedName>
</protein>
<evidence type="ECO:0000313" key="3">
    <source>
        <dbReference type="Proteomes" id="UP000028981"/>
    </source>
</evidence>
<dbReference type="InterPro" id="IPR054189">
    <property type="entry name" value="DUF6894"/>
</dbReference>
<sequence>MRRFYFEIALNDDIKEDADGVDLPDDGAARREAVMTIASIAAEAIPQDGPLDIAIRVLDDRECQVFRAHVTFDFDDTEREQKLRGSSQ</sequence>
<gene>
    <name evidence="2" type="ORF">JP75_21010</name>
</gene>
<evidence type="ECO:0000259" key="1">
    <source>
        <dbReference type="Pfam" id="PF21834"/>
    </source>
</evidence>
<keyword evidence="3" id="KW-1185">Reference proteome</keyword>
<reference evidence="2 3" key="1">
    <citation type="submission" date="2014-08" db="EMBL/GenBank/DDBJ databases">
        <authorList>
            <person name="Hassan Y.I."/>
            <person name="Lepp D."/>
            <person name="Zhou T."/>
        </authorList>
    </citation>
    <scope>NUCLEOTIDE SEQUENCE [LARGE SCALE GENOMIC DNA]</scope>
    <source>
        <strain evidence="2 3">IFO13584</strain>
    </source>
</reference>
<name>A0A087LXT5_9HYPH</name>
<dbReference type="STRING" id="46914.JP75_21010"/>
<evidence type="ECO:0000313" key="2">
    <source>
        <dbReference type="EMBL" id="KFL29438.1"/>
    </source>
</evidence>
<dbReference type="Proteomes" id="UP000028981">
    <property type="component" value="Unassembled WGS sequence"/>
</dbReference>